<dbReference type="EMBL" id="LT853697">
    <property type="protein sequence ID" value="SMQ51544.1"/>
    <property type="molecule type" value="Genomic_DNA"/>
</dbReference>
<keyword evidence="3" id="KW-0472">Membrane</keyword>
<evidence type="ECO:0000313" key="4">
    <source>
        <dbReference type="EMBL" id="SMQ51544.1"/>
    </source>
</evidence>
<comment type="similarity">
    <text evidence="2">Belongs to the ustYa family.</text>
</comment>
<gene>
    <name evidence="4" type="ORF">ZT3D7_G6697</name>
</gene>
<organism evidence="4 5">
    <name type="scientific">Zymoseptoria tritici (strain ST99CH_3D7)</name>
    <dbReference type="NCBI Taxonomy" id="1276538"/>
    <lineage>
        <taxon>Eukaryota</taxon>
        <taxon>Fungi</taxon>
        <taxon>Dikarya</taxon>
        <taxon>Ascomycota</taxon>
        <taxon>Pezizomycotina</taxon>
        <taxon>Dothideomycetes</taxon>
        <taxon>Dothideomycetidae</taxon>
        <taxon>Mycosphaerellales</taxon>
        <taxon>Mycosphaerellaceae</taxon>
        <taxon>Zymoseptoria</taxon>
    </lineage>
</organism>
<evidence type="ECO:0000256" key="1">
    <source>
        <dbReference type="ARBA" id="ARBA00004685"/>
    </source>
</evidence>
<evidence type="ECO:0000256" key="3">
    <source>
        <dbReference type="SAM" id="Phobius"/>
    </source>
</evidence>
<proteinExistence type="inferred from homology"/>
<reference evidence="4 5" key="1">
    <citation type="submission" date="2016-06" db="EMBL/GenBank/DDBJ databases">
        <authorList>
            <person name="Kjaerup R.B."/>
            <person name="Dalgaard T.S."/>
            <person name="Juul-Madsen H.R."/>
        </authorList>
    </citation>
    <scope>NUCLEOTIDE SEQUENCE [LARGE SCALE GENOMIC DNA]</scope>
</reference>
<dbReference type="PANTHER" id="PTHR33365:SF4">
    <property type="entry name" value="CYCLOCHLOROTINE BIOSYNTHESIS PROTEIN O"/>
    <property type="match status" value="1"/>
</dbReference>
<comment type="pathway">
    <text evidence="1">Mycotoxin biosynthesis.</text>
</comment>
<dbReference type="Proteomes" id="UP000215127">
    <property type="component" value="Chromosome 6"/>
</dbReference>
<keyword evidence="5" id="KW-1185">Reference proteome</keyword>
<sequence>MSDHHESTAAIQEKCSLLEDRDSAKERWSSRTKRSNLCLWLSVTINIVLLGILIIYWALVSRVSTISGSYEEGFDTDLANLYSSVRLIKREFDGEIIVDSDGHLKTSGVGEEYGGPPSPAVDGAWNNLLAGLNVDLQSSANIEGGTFQWPESGNYFTGLDVFHSLHCLNRLRQALHPEYYRHGIFDSPDDPSRADHINHCINHLRQSIQCHSDLTPMAWVQSGRKIILKAGTEHTCRDFAKVHDWASRRATKFDNIESISNGSLVVVD</sequence>
<name>A0A1X7RVR3_ZYMT9</name>
<dbReference type="PANTHER" id="PTHR33365">
    <property type="entry name" value="YALI0B05434P"/>
    <property type="match status" value="1"/>
</dbReference>
<evidence type="ECO:0008006" key="6">
    <source>
        <dbReference type="Google" id="ProtNLM"/>
    </source>
</evidence>
<dbReference type="STRING" id="1276538.A0A1X7RVR3"/>
<protein>
    <recommendedName>
        <fullName evidence="6">DUF3328 domain-containing protein</fullName>
    </recommendedName>
</protein>
<keyword evidence="3" id="KW-1133">Transmembrane helix</keyword>
<evidence type="ECO:0000313" key="5">
    <source>
        <dbReference type="Proteomes" id="UP000215127"/>
    </source>
</evidence>
<dbReference type="AlphaFoldDB" id="A0A1X7RVR3"/>
<evidence type="ECO:0000256" key="2">
    <source>
        <dbReference type="ARBA" id="ARBA00035112"/>
    </source>
</evidence>
<dbReference type="GO" id="GO:0043386">
    <property type="term" value="P:mycotoxin biosynthetic process"/>
    <property type="evidence" value="ECO:0007669"/>
    <property type="project" value="InterPro"/>
</dbReference>
<dbReference type="InterPro" id="IPR021765">
    <property type="entry name" value="UstYa-like"/>
</dbReference>
<dbReference type="Pfam" id="PF11807">
    <property type="entry name" value="UstYa"/>
    <property type="match status" value="1"/>
</dbReference>
<keyword evidence="3" id="KW-0812">Transmembrane</keyword>
<accession>A0A1X7RVR3</accession>
<feature type="transmembrane region" description="Helical" evidence="3">
    <location>
        <begin position="37"/>
        <end position="59"/>
    </location>
</feature>